<reference evidence="2" key="1">
    <citation type="journal article" date="2020" name="Nature">
        <title>Giant virus diversity and host interactions through global metagenomics.</title>
        <authorList>
            <person name="Schulz F."/>
            <person name="Roux S."/>
            <person name="Paez-Espino D."/>
            <person name="Jungbluth S."/>
            <person name="Walsh D.A."/>
            <person name="Denef V.J."/>
            <person name="McMahon K.D."/>
            <person name="Konstantinidis K.T."/>
            <person name="Eloe-Fadrosh E.A."/>
            <person name="Kyrpides N.C."/>
            <person name="Woyke T."/>
        </authorList>
    </citation>
    <scope>NUCLEOTIDE SEQUENCE</scope>
    <source>
        <strain evidence="2">GVMAG-S-1017745-26</strain>
    </source>
</reference>
<protein>
    <submittedName>
        <fullName evidence="2">Uncharacterized protein</fullName>
    </submittedName>
</protein>
<evidence type="ECO:0000256" key="1">
    <source>
        <dbReference type="SAM" id="Coils"/>
    </source>
</evidence>
<organism evidence="2">
    <name type="scientific">viral metagenome</name>
    <dbReference type="NCBI Taxonomy" id="1070528"/>
    <lineage>
        <taxon>unclassified sequences</taxon>
        <taxon>metagenomes</taxon>
        <taxon>organismal metagenomes</taxon>
    </lineage>
</organism>
<sequence>MSLSIQDTYTSKYKDVRINFKKPSKDKLGCYMAKLKTPIKVELPKLEIYSVGNKVLNGVKEYQIWYTLDLDNTKHKELLELLYYLEEKAIENSYNNSKDWFNGKQLSVKSLENLFLQVYDSDDESKVIIKLSINNKDLLPLFEEDHFSTIVFHGIRFFTNNFGYSVTVEKVNKLTEELKSNFSESVENGSENSNKEIRSQNINLLDYLNDDKKIDNSSKEVITDDVVDNLAEDISNDVIENNLKNHNQTKKNNIEKNTIKKVRAKDKNSIQTKVSQLSKIEIKSVINNKRETVKRYFLNAERANRAAENLKLKAMRANNDLKKYEELYSQFSDSEN</sequence>
<accession>A0A6C0LYI3</accession>
<evidence type="ECO:0000313" key="2">
    <source>
        <dbReference type="EMBL" id="QHU35095.1"/>
    </source>
</evidence>
<dbReference type="EMBL" id="MN740583">
    <property type="protein sequence ID" value="QHU35095.1"/>
    <property type="molecule type" value="Genomic_DNA"/>
</dbReference>
<keyword evidence="1" id="KW-0175">Coiled coil</keyword>
<dbReference type="AlphaFoldDB" id="A0A6C0LYI3"/>
<feature type="coiled-coil region" evidence="1">
    <location>
        <begin position="293"/>
        <end position="327"/>
    </location>
</feature>
<name>A0A6C0LYI3_9ZZZZ</name>
<proteinExistence type="predicted"/>